<sequence length="499" mass="55235">MTLRKISLETISQVLKVDLGKIQGEFSHVSMHSHRGGPDVLFWAVPSIRYTVEEIAQLAWRTGTIVVLAWGPEYRCFHHSEHSSKVCIVQNFPKNTLEILGRLFYPQRPLLKCAVTGTNGKTSTVSFLSQLWHSSGVRWVSMGTLGMQGVPVVDFPVSTINTADYLTFCCALHKSSEQDVQYFACEASSHGLHQGRIPEDAVDVGIWTSFSRDHLDYHTTMKNYWEAKASLGALSRTAWLVHTEVYQKSFSMNPQGISGNPLQYGVGNATDLWAEYDIQAQNNTHTQVSIRIDSYSWNGAVPWIGAFQCGNFTAALGAFYLLGGNLDDAFQALASGDVQVPPGRLEWVGNTSLGGRIYIDYAHTPDALSHVLQVLRTLNPVRLGVVFGCGGERDRAKRKSMGAIAQRYADWVIITDDNPRTEDPEKILDAIQQGCPRAQRIRCRSSAIKAGIFKLRQGHILLVAGKGHETVQWIGDQAIPFQDREVIAPYVELSTANAG</sequence>
<dbReference type="GO" id="GO:0005737">
    <property type="term" value="C:cytoplasm"/>
    <property type="evidence" value="ECO:0007669"/>
    <property type="project" value="UniProtKB-SubCell"/>
</dbReference>
<reference evidence="5 6" key="1">
    <citation type="submission" date="2017-11" db="EMBL/GenBank/DDBJ databases">
        <title>Comparative genomic analysis of Holospora spp., intranuclear symbionts of paramecia.</title>
        <authorList>
            <person name="Garushyants S.K."/>
            <person name="Beliavskaya A."/>
            <person name="Malko D.B."/>
            <person name="Logacheva M.D."/>
            <person name="Rautian M.S."/>
            <person name="Gelfand M.S."/>
        </authorList>
    </citation>
    <scope>NUCLEOTIDE SEQUENCE [LARGE SCALE GENOMIC DNA]</scope>
    <source>
        <strain evidence="6">02AZ16</strain>
    </source>
</reference>
<gene>
    <name evidence="5" type="ORF">HCUR_01559</name>
</gene>
<dbReference type="InterPro" id="IPR013221">
    <property type="entry name" value="Mur_ligase_cen"/>
</dbReference>
<dbReference type="GO" id="GO:0071555">
    <property type="term" value="P:cell wall organization"/>
    <property type="evidence" value="ECO:0007669"/>
    <property type="project" value="UniProtKB-KW"/>
</dbReference>
<accession>A0A2S5R6N9</accession>
<dbReference type="SUPFAM" id="SSF53623">
    <property type="entry name" value="MurD-like peptide ligases, catalytic domain"/>
    <property type="match status" value="1"/>
</dbReference>
<evidence type="ECO:0000313" key="5">
    <source>
        <dbReference type="EMBL" id="PPE02999.1"/>
    </source>
</evidence>
<name>A0A2S5R6N9_9PROT</name>
<dbReference type="GO" id="GO:0051301">
    <property type="term" value="P:cell division"/>
    <property type="evidence" value="ECO:0007669"/>
    <property type="project" value="UniProtKB-KW"/>
</dbReference>
<evidence type="ECO:0000313" key="6">
    <source>
        <dbReference type="Proteomes" id="UP000239425"/>
    </source>
</evidence>
<dbReference type="InterPro" id="IPR005761">
    <property type="entry name" value="UDP-N-AcMur-Glu-dNH2Pim_ligase"/>
</dbReference>
<keyword evidence="2" id="KW-0573">Peptidoglycan synthesis</keyword>
<comment type="similarity">
    <text evidence="1">Belongs to the MurCDEF family. MurE subfamily.</text>
</comment>
<dbReference type="SUPFAM" id="SSF53244">
    <property type="entry name" value="MurD-like peptide ligases, peptide-binding domain"/>
    <property type="match status" value="1"/>
</dbReference>
<feature type="domain" description="Mur ligase central" evidence="4">
    <location>
        <begin position="115"/>
        <end position="318"/>
    </location>
</feature>
<protein>
    <submittedName>
        <fullName evidence="5">UDP-N-acetylmuramoyl-L-alanyl-D-glutamate--LD-lysine ligase</fullName>
    </submittedName>
</protein>
<comment type="pathway">
    <text evidence="2">Cell wall biogenesis; peptidoglycan biosynthesis.</text>
</comment>
<dbReference type="NCBIfam" id="TIGR01085">
    <property type="entry name" value="murE"/>
    <property type="match status" value="1"/>
</dbReference>
<dbReference type="UniPathway" id="UPA00219"/>
<dbReference type="GO" id="GO:0016881">
    <property type="term" value="F:acid-amino acid ligase activity"/>
    <property type="evidence" value="ECO:0007669"/>
    <property type="project" value="InterPro"/>
</dbReference>
<dbReference type="RefSeq" id="WP_165780874.1">
    <property type="nucleotide sequence ID" value="NZ_PHHC01000147.1"/>
</dbReference>
<comment type="subcellular location">
    <subcellularLocation>
        <location evidence="2">Cytoplasm</location>
    </subcellularLocation>
</comment>
<proteinExistence type="inferred from homology"/>
<dbReference type="EMBL" id="PHHC01000147">
    <property type="protein sequence ID" value="PPE02999.1"/>
    <property type="molecule type" value="Genomic_DNA"/>
</dbReference>
<comment type="caution">
    <text evidence="5">The sequence shown here is derived from an EMBL/GenBank/DDBJ whole genome shotgun (WGS) entry which is preliminary data.</text>
</comment>
<feature type="domain" description="Mur ligase C-terminal" evidence="3">
    <location>
        <begin position="343"/>
        <end position="467"/>
    </location>
</feature>
<keyword evidence="5" id="KW-0436">Ligase</keyword>
<keyword evidence="2" id="KW-0132">Cell division</keyword>
<dbReference type="Pfam" id="PF08245">
    <property type="entry name" value="Mur_ligase_M"/>
    <property type="match status" value="1"/>
</dbReference>
<dbReference type="Gene3D" id="3.90.190.20">
    <property type="entry name" value="Mur ligase, C-terminal domain"/>
    <property type="match status" value="1"/>
</dbReference>
<dbReference type="AlphaFoldDB" id="A0A2S5R6N9"/>
<dbReference type="GO" id="GO:0009252">
    <property type="term" value="P:peptidoglycan biosynthetic process"/>
    <property type="evidence" value="ECO:0007669"/>
    <property type="project" value="UniProtKB-UniPathway"/>
</dbReference>
<dbReference type="PANTHER" id="PTHR23135">
    <property type="entry name" value="MUR LIGASE FAMILY MEMBER"/>
    <property type="match status" value="1"/>
</dbReference>
<keyword evidence="2" id="KW-0133">Cell shape</keyword>
<organism evidence="5 6">
    <name type="scientific">Holospora curviuscula</name>
    <dbReference type="NCBI Taxonomy" id="1082868"/>
    <lineage>
        <taxon>Bacteria</taxon>
        <taxon>Pseudomonadati</taxon>
        <taxon>Pseudomonadota</taxon>
        <taxon>Alphaproteobacteria</taxon>
        <taxon>Holosporales</taxon>
        <taxon>Holosporaceae</taxon>
        <taxon>Holospora</taxon>
    </lineage>
</organism>
<keyword evidence="6" id="KW-1185">Reference proteome</keyword>
<dbReference type="GO" id="GO:0008360">
    <property type="term" value="P:regulation of cell shape"/>
    <property type="evidence" value="ECO:0007669"/>
    <property type="project" value="UniProtKB-KW"/>
</dbReference>
<evidence type="ECO:0000256" key="2">
    <source>
        <dbReference type="RuleBase" id="RU004135"/>
    </source>
</evidence>
<dbReference type="InterPro" id="IPR004101">
    <property type="entry name" value="Mur_ligase_C"/>
</dbReference>
<evidence type="ECO:0000256" key="1">
    <source>
        <dbReference type="ARBA" id="ARBA00005898"/>
    </source>
</evidence>
<keyword evidence="2" id="KW-0961">Cell wall biogenesis/degradation</keyword>
<evidence type="ECO:0000259" key="3">
    <source>
        <dbReference type="Pfam" id="PF02875"/>
    </source>
</evidence>
<dbReference type="Gene3D" id="3.40.1190.10">
    <property type="entry name" value="Mur-like, catalytic domain"/>
    <property type="match status" value="1"/>
</dbReference>
<dbReference type="InterPro" id="IPR036615">
    <property type="entry name" value="Mur_ligase_C_dom_sf"/>
</dbReference>
<dbReference type="Pfam" id="PF02875">
    <property type="entry name" value="Mur_ligase_C"/>
    <property type="match status" value="1"/>
</dbReference>
<dbReference type="InterPro" id="IPR036565">
    <property type="entry name" value="Mur-like_cat_sf"/>
</dbReference>
<keyword evidence="2" id="KW-0131">Cell cycle</keyword>
<dbReference type="PANTHER" id="PTHR23135:SF4">
    <property type="entry name" value="UDP-N-ACETYLMURAMOYL-L-ALANYL-D-GLUTAMATE--2,6-DIAMINOPIMELATE LIGASE MURE HOMOLOG, CHLOROPLASTIC"/>
    <property type="match status" value="1"/>
</dbReference>
<evidence type="ECO:0000259" key="4">
    <source>
        <dbReference type="Pfam" id="PF08245"/>
    </source>
</evidence>
<dbReference type="GO" id="GO:0005524">
    <property type="term" value="F:ATP binding"/>
    <property type="evidence" value="ECO:0007669"/>
    <property type="project" value="InterPro"/>
</dbReference>
<dbReference type="Proteomes" id="UP000239425">
    <property type="component" value="Unassembled WGS sequence"/>
</dbReference>